<keyword evidence="5" id="KW-1185">Reference proteome</keyword>
<evidence type="ECO:0000256" key="2">
    <source>
        <dbReference type="ARBA" id="ARBA00023315"/>
    </source>
</evidence>
<keyword evidence="1 4" id="KW-0808">Transferase</keyword>
<evidence type="ECO:0000313" key="5">
    <source>
        <dbReference type="Proteomes" id="UP000198761"/>
    </source>
</evidence>
<accession>A0A1H8L6P5</accession>
<gene>
    <name evidence="4" type="ORF">SAMN04488103_110123</name>
</gene>
<sequence length="236" mass="24754">MTPEALVEAMEATWPPARVLRVGPWLLRDGQGGGQRVSAATVAGDWAEADLAEAEAGMDALGQKRLFLIRAGDDALDAALAERGYRINDPVAAYAAPVTTLAGPVSGMAAFPHWPPLAIACDLWAEGGIGPARLAVMARVAGPKVAILGRSDDKPAGVAFVACAGPVAMLHALEVRPAMRRQGTARKMLIAAAHWAQAQGAQTFALVVTEANAPARALYERLGMATVGRYHYRVQD</sequence>
<dbReference type="Gene3D" id="3.40.630.30">
    <property type="match status" value="1"/>
</dbReference>
<dbReference type="InterPro" id="IPR000182">
    <property type="entry name" value="GNAT_dom"/>
</dbReference>
<dbReference type="CDD" id="cd04301">
    <property type="entry name" value="NAT_SF"/>
    <property type="match status" value="1"/>
</dbReference>
<dbReference type="GO" id="GO:0016747">
    <property type="term" value="F:acyltransferase activity, transferring groups other than amino-acyl groups"/>
    <property type="evidence" value="ECO:0007669"/>
    <property type="project" value="InterPro"/>
</dbReference>
<name>A0A1H8L6P5_9RHOB</name>
<dbReference type="InterPro" id="IPR016181">
    <property type="entry name" value="Acyl_CoA_acyltransferase"/>
</dbReference>
<dbReference type="PROSITE" id="PS51186">
    <property type="entry name" value="GNAT"/>
    <property type="match status" value="1"/>
</dbReference>
<keyword evidence="2" id="KW-0012">Acyltransferase</keyword>
<dbReference type="STRING" id="933059.SAMN04488103_110123"/>
<dbReference type="OrthoDB" id="7301318at2"/>
<protein>
    <submittedName>
        <fullName evidence="4">Acetyltransferase (GNAT) family protein</fullName>
    </submittedName>
</protein>
<dbReference type="PANTHER" id="PTHR43420:SF51">
    <property type="entry name" value="PEPTIDYL-LYSINE N-ACETYLTRANSFERASE YIAC"/>
    <property type="match status" value="1"/>
</dbReference>
<proteinExistence type="predicted"/>
<feature type="domain" description="N-acetyltransferase" evidence="3">
    <location>
        <begin position="103"/>
        <end position="236"/>
    </location>
</feature>
<evidence type="ECO:0000259" key="3">
    <source>
        <dbReference type="PROSITE" id="PS51186"/>
    </source>
</evidence>
<dbReference type="AlphaFoldDB" id="A0A1H8L6P5"/>
<reference evidence="4 5" key="1">
    <citation type="submission" date="2016-10" db="EMBL/GenBank/DDBJ databases">
        <authorList>
            <person name="de Groot N.N."/>
        </authorList>
    </citation>
    <scope>NUCLEOTIDE SEQUENCE [LARGE SCALE GENOMIC DNA]</scope>
    <source>
        <strain evidence="4 5">DSM 3857</strain>
    </source>
</reference>
<dbReference type="SUPFAM" id="SSF55729">
    <property type="entry name" value="Acyl-CoA N-acyltransferases (Nat)"/>
    <property type="match status" value="1"/>
</dbReference>
<dbReference type="Proteomes" id="UP000198761">
    <property type="component" value="Unassembled WGS sequence"/>
</dbReference>
<organism evidence="4 5">
    <name type="scientific">Gemmobacter aquatilis</name>
    <dbReference type="NCBI Taxonomy" id="933059"/>
    <lineage>
        <taxon>Bacteria</taxon>
        <taxon>Pseudomonadati</taxon>
        <taxon>Pseudomonadota</taxon>
        <taxon>Alphaproteobacteria</taxon>
        <taxon>Rhodobacterales</taxon>
        <taxon>Paracoccaceae</taxon>
        <taxon>Gemmobacter</taxon>
    </lineage>
</organism>
<dbReference type="InterPro" id="IPR050680">
    <property type="entry name" value="YpeA/RimI_acetyltransf"/>
</dbReference>
<evidence type="ECO:0000313" key="4">
    <source>
        <dbReference type="EMBL" id="SEO00783.1"/>
    </source>
</evidence>
<dbReference type="RefSeq" id="WP_091303124.1">
    <property type="nucleotide sequence ID" value="NZ_FOCE01000010.1"/>
</dbReference>
<dbReference type="EMBL" id="FOCE01000010">
    <property type="protein sequence ID" value="SEO00783.1"/>
    <property type="molecule type" value="Genomic_DNA"/>
</dbReference>
<evidence type="ECO:0000256" key="1">
    <source>
        <dbReference type="ARBA" id="ARBA00022679"/>
    </source>
</evidence>
<dbReference type="Pfam" id="PF00583">
    <property type="entry name" value="Acetyltransf_1"/>
    <property type="match status" value="1"/>
</dbReference>
<dbReference type="PANTHER" id="PTHR43420">
    <property type="entry name" value="ACETYLTRANSFERASE"/>
    <property type="match status" value="1"/>
</dbReference>